<dbReference type="Pfam" id="PF00010">
    <property type="entry name" value="HLH"/>
    <property type="match status" value="1"/>
</dbReference>
<evidence type="ECO:0000259" key="6">
    <source>
        <dbReference type="PROSITE" id="PS50888"/>
    </source>
</evidence>
<dbReference type="PANTHER" id="PTHR46266">
    <property type="entry name" value="TRANSCRIPTION FACTOR TT8"/>
    <property type="match status" value="1"/>
</dbReference>
<feature type="region of interest" description="Disordered" evidence="5">
    <location>
        <begin position="505"/>
        <end position="525"/>
    </location>
</feature>
<dbReference type="InterPro" id="IPR036638">
    <property type="entry name" value="HLH_DNA-bd_sf"/>
</dbReference>
<keyword evidence="2" id="KW-0805">Transcription regulation</keyword>
<dbReference type="PROSITE" id="PS50888">
    <property type="entry name" value="BHLH"/>
    <property type="match status" value="1"/>
</dbReference>
<dbReference type="PANTHER" id="PTHR46266:SF4">
    <property type="entry name" value="TRANSCRIPTION FACTOR TT8"/>
    <property type="match status" value="1"/>
</dbReference>
<keyword evidence="8" id="KW-1185">Reference proteome</keyword>
<protein>
    <recommendedName>
        <fullName evidence="6">BHLH domain-containing protein</fullName>
    </recommendedName>
</protein>
<organism evidence="7 8">
    <name type="scientific">Sphagnum troendelagicum</name>
    <dbReference type="NCBI Taxonomy" id="128251"/>
    <lineage>
        <taxon>Eukaryota</taxon>
        <taxon>Viridiplantae</taxon>
        <taxon>Streptophyta</taxon>
        <taxon>Embryophyta</taxon>
        <taxon>Bryophyta</taxon>
        <taxon>Sphagnophytina</taxon>
        <taxon>Sphagnopsida</taxon>
        <taxon>Sphagnales</taxon>
        <taxon>Sphagnaceae</taxon>
        <taxon>Sphagnum</taxon>
    </lineage>
</organism>
<sequence>MTGAVSLLNLRMSEDEISQKRLKDLVQSLGWTYGVIWKLSSSDRVLEWVHGWFNPASTESGQTLMPQFYSIFKTCSFKDPCAPGYSALALQQGSPVWWTSNMAEVPTDKCKVRFLQEAHIQTVVCIPWPGADGMYCTELATTALVPQTDALMNSLQEYVSISVTPHVFGAVEPPLPSSLGSLDSQEEEYLTSDQFSSLPVASPLDSGTPGAQTLAPGLSEAGFVPPVNLNRYAPSNFNESLGSSGMILKEEEPYYQWTAPGNLSHFFDYEFDTDIDVEKTMFSSLDSEEATKSLSSIGVMSPCKWDPDTLEPKEVVLAAAVPDFPASSLEHSSHTNSVSLPAQNAEDLLVLLAGTKPHDQSASKSMATVTPQMDGHISTMSHLLESVGSYGTPQAEVKTAEQETPSIDPFYLQQSTDMSFTQNLPGWPHNGTNPLMDMHSKTLVLPVSHFQHSHQSFFQRRGCSKLEVPAGHARPARQSLFMLWTEKIVPMIKEEAQKEKLAEQELARSCPSSRETVRPNPANDEAAHVHKLAERCRRSKFNDKLQTLCTLVPIIKKKDRVSVLTHTIDYIHQLKTQVTQLEKAAGPLLKQEKGIDYSQPPASTMSEEFSTLSSSSRSPIKVTVSPNEDGLVINVEASNHTETLVRILSVSRDLGLEIRSFNSKSINDQVQVAVNVVVQGVHEMSSRHVQEALWGVLVASDSSLSAITSDHLLT</sequence>
<name>A0ABP0V4V7_9BRYO</name>
<feature type="domain" description="BHLH" evidence="6">
    <location>
        <begin position="525"/>
        <end position="574"/>
    </location>
</feature>
<dbReference type="SMART" id="SM00353">
    <property type="entry name" value="HLH"/>
    <property type="match status" value="1"/>
</dbReference>
<dbReference type="SUPFAM" id="SSF47459">
    <property type="entry name" value="HLH, helix-loop-helix DNA-binding domain"/>
    <property type="match status" value="1"/>
</dbReference>
<evidence type="ECO:0000313" key="7">
    <source>
        <dbReference type="EMBL" id="CAK9237734.1"/>
    </source>
</evidence>
<keyword evidence="4" id="KW-0539">Nucleus</keyword>
<keyword evidence="3" id="KW-0804">Transcription</keyword>
<evidence type="ECO:0000256" key="2">
    <source>
        <dbReference type="ARBA" id="ARBA00023015"/>
    </source>
</evidence>
<evidence type="ECO:0000256" key="4">
    <source>
        <dbReference type="ARBA" id="ARBA00023242"/>
    </source>
</evidence>
<accession>A0ABP0V4V7</accession>
<dbReference type="Pfam" id="PF22754">
    <property type="entry name" value="bHLH-TF_ACT-like_plant"/>
    <property type="match status" value="1"/>
</dbReference>
<dbReference type="Proteomes" id="UP001497512">
    <property type="component" value="Chromosome 9"/>
</dbReference>
<dbReference type="InterPro" id="IPR054502">
    <property type="entry name" value="bHLH-TF_ACT-like_plant"/>
</dbReference>
<dbReference type="InterPro" id="IPR011598">
    <property type="entry name" value="bHLH_dom"/>
</dbReference>
<evidence type="ECO:0000313" key="8">
    <source>
        <dbReference type="Proteomes" id="UP001497512"/>
    </source>
</evidence>
<evidence type="ECO:0000256" key="1">
    <source>
        <dbReference type="ARBA" id="ARBA00004123"/>
    </source>
</evidence>
<evidence type="ECO:0000256" key="5">
    <source>
        <dbReference type="SAM" id="MobiDB-lite"/>
    </source>
</evidence>
<dbReference type="Gene3D" id="4.10.280.10">
    <property type="entry name" value="Helix-loop-helix DNA-binding domain"/>
    <property type="match status" value="1"/>
</dbReference>
<gene>
    <name evidence="7" type="ORF">CSSPTR1EN2_LOCUS23851</name>
</gene>
<proteinExistence type="predicted"/>
<reference evidence="7" key="1">
    <citation type="submission" date="2024-02" db="EMBL/GenBank/DDBJ databases">
        <authorList>
            <consortium name="ELIXIR-Norway"/>
            <consortium name="Elixir Norway"/>
        </authorList>
    </citation>
    <scope>NUCLEOTIDE SEQUENCE</scope>
</reference>
<dbReference type="EMBL" id="OZ019901">
    <property type="protein sequence ID" value="CAK9237734.1"/>
    <property type="molecule type" value="Genomic_DNA"/>
</dbReference>
<evidence type="ECO:0000256" key="3">
    <source>
        <dbReference type="ARBA" id="ARBA00023163"/>
    </source>
</evidence>
<comment type="subcellular location">
    <subcellularLocation>
        <location evidence="1">Nucleus</location>
    </subcellularLocation>
</comment>